<proteinExistence type="predicted"/>
<accession>A0A848FE96</accession>
<keyword evidence="2" id="KW-0597">Phosphoprotein</keyword>
<dbReference type="InterPro" id="IPR030665">
    <property type="entry name" value="KaiC"/>
</dbReference>
<dbReference type="GO" id="GO:0016787">
    <property type="term" value="F:hydrolase activity"/>
    <property type="evidence" value="ECO:0007669"/>
    <property type="project" value="UniProtKB-KW"/>
</dbReference>
<dbReference type="PANTHER" id="PTHR42926">
    <property type="match status" value="1"/>
</dbReference>
<evidence type="ECO:0000256" key="3">
    <source>
        <dbReference type="ARBA" id="ARBA00022679"/>
    </source>
</evidence>
<comment type="caution">
    <text evidence="8">The sequence shown here is derived from an EMBL/GenBank/DDBJ whole genome shotgun (WGS) entry which is preliminary data.</text>
</comment>
<gene>
    <name evidence="8" type="ORF">HHL10_19350</name>
</gene>
<dbReference type="EMBL" id="JABBFW010000015">
    <property type="protein sequence ID" value="NML17135.1"/>
    <property type="molecule type" value="Genomic_DNA"/>
</dbReference>
<dbReference type="Gene3D" id="3.40.50.300">
    <property type="entry name" value="P-loop containing nucleotide triphosphate hydrolases"/>
    <property type="match status" value="2"/>
</dbReference>
<evidence type="ECO:0000256" key="4">
    <source>
        <dbReference type="ARBA" id="ARBA00022737"/>
    </source>
</evidence>
<evidence type="ECO:0000256" key="1">
    <source>
        <dbReference type="ARBA" id="ARBA00012513"/>
    </source>
</evidence>
<dbReference type="PROSITE" id="PS51146">
    <property type="entry name" value="KAIC"/>
    <property type="match status" value="2"/>
</dbReference>
<reference evidence="8 9" key="1">
    <citation type="submission" date="2020-04" db="EMBL/GenBank/DDBJ databases">
        <title>Azohydromonas sp. isolated from soil.</title>
        <authorList>
            <person name="Dahal R.H."/>
        </authorList>
    </citation>
    <scope>NUCLEOTIDE SEQUENCE [LARGE SCALE GENOMIC DNA]</scope>
    <source>
        <strain evidence="8 9">G-1-1-14</strain>
    </source>
</reference>
<evidence type="ECO:0000256" key="2">
    <source>
        <dbReference type="ARBA" id="ARBA00022553"/>
    </source>
</evidence>
<evidence type="ECO:0000313" key="9">
    <source>
        <dbReference type="Proteomes" id="UP000574067"/>
    </source>
</evidence>
<dbReference type="RefSeq" id="WP_169162039.1">
    <property type="nucleotide sequence ID" value="NZ_JABBFW010000015.1"/>
</dbReference>
<dbReference type="AlphaFoldDB" id="A0A848FE96"/>
<dbReference type="SUPFAM" id="SSF52540">
    <property type="entry name" value="P-loop containing nucleoside triphosphate hydrolases"/>
    <property type="match status" value="2"/>
</dbReference>
<dbReference type="InterPro" id="IPR051347">
    <property type="entry name" value="Circadian_clock_KaiC-rel"/>
</dbReference>
<feature type="domain" description="KaiC" evidence="7">
    <location>
        <begin position="248"/>
        <end position="484"/>
    </location>
</feature>
<evidence type="ECO:0000259" key="7">
    <source>
        <dbReference type="PROSITE" id="PS51146"/>
    </source>
</evidence>
<keyword evidence="6" id="KW-0378">Hydrolase</keyword>
<keyword evidence="4" id="KW-0677">Repeat</keyword>
<name>A0A848FE96_9BURK</name>
<feature type="domain" description="KaiC" evidence="7">
    <location>
        <begin position="13"/>
        <end position="243"/>
    </location>
</feature>
<keyword evidence="9" id="KW-1185">Reference proteome</keyword>
<dbReference type="PANTHER" id="PTHR42926:SF1">
    <property type="entry name" value="CIRCADIAN CLOCK OSCILLATOR PROTEIN KAIC 1"/>
    <property type="match status" value="1"/>
</dbReference>
<protein>
    <recommendedName>
        <fullName evidence="1">non-specific serine/threonine protein kinase</fullName>
        <ecNumber evidence="1">2.7.11.1</ecNumber>
    </recommendedName>
</protein>
<evidence type="ECO:0000313" key="8">
    <source>
        <dbReference type="EMBL" id="NML17135.1"/>
    </source>
</evidence>
<evidence type="ECO:0000256" key="6">
    <source>
        <dbReference type="ARBA" id="ARBA00022801"/>
    </source>
</evidence>
<evidence type="ECO:0000256" key="5">
    <source>
        <dbReference type="ARBA" id="ARBA00022777"/>
    </source>
</evidence>
<organism evidence="8 9">
    <name type="scientific">Azohydromonas caseinilytica</name>
    <dbReference type="NCBI Taxonomy" id="2728836"/>
    <lineage>
        <taxon>Bacteria</taxon>
        <taxon>Pseudomonadati</taxon>
        <taxon>Pseudomonadota</taxon>
        <taxon>Betaproteobacteria</taxon>
        <taxon>Burkholderiales</taxon>
        <taxon>Sphaerotilaceae</taxon>
        <taxon>Azohydromonas</taxon>
    </lineage>
</organism>
<dbReference type="InterPro" id="IPR010624">
    <property type="entry name" value="KaiC_dom"/>
</dbReference>
<dbReference type="PIRSF" id="PIRSF039117">
    <property type="entry name" value="KaiC"/>
    <property type="match status" value="1"/>
</dbReference>
<dbReference type="EC" id="2.7.11.1" evidence="1"/>
<dbReference type="GO" id="GO:0005524">
    <property type="term" value="F:ATP binding"/>
    <property type="evidence" value="ECO:0007669"/>
    <property type="project" value="InterPro"/>
</dbReference>
<keyword evidence="5" id="KW-0418">Kinase</keyword>
<keyword evidence="3" id="KW-0808">Transferase</keyword>
<dbReference type="InterPro" id="IPR027417">
    <property type="entry name" value="P-loop_NTPase"/>
</dbReference>
<dbReference type="Pfam" id="PF06745">
    <property type="entry name" value="ATPase"/>
    <property type="match status" value="2"/>
</dbReference>
<dbReference type="Proteomes" id="UP000574067">
    <property type="component" value="Unassembled WGS sequence"/>
</dbReference>
<dbReference type="InterPro" id="IPR014774">
    <property type="entry name" value="KaiC-like_dom"/>
</dbReference>
<dbReference type="GO" id="GO:0004674">
    <property type="term" value="F:protein serine/threonine kinase activity"/>
    <property type="evidence" value="ECO:0007669"/>
    <property type="project" value="UniProtKB-EC"/>
</dbReference>
<sequence length="485" mass="51472">MSSNEFPSAAGLPRVPTGIAGLDEVTGGGFLQSGVYIVQGAPGAGKTILANQICFSHAAAGERVVYVTMLAESHARLMQHMSAFSFFDESLVPEPVYYVSAFNALRDGGLPAVVNLLRGEMRTHQARLLVLDGLVIAAHAAVSEESLKLFISDIQAHSTLTGCTTLLLVSDDADRPVSPEQTMVDGIVLLRERSAGPRRERTLDVVKFRGSNTLRGTHAFRIGAGGIAVYPRLESARRESPAGAIQPRGLSTGIAGLDRMFDIGGYPQGSVTAVSGYSGSGKTSVGLHFLARASAQEPGLYFGFYESPEFLLQISRMQGIDLQPLVDAGVLHFAWQPFGENLLDELAASLLEAIRRTGARRVVIDGLGGFAAATAYDARDGSFLASLANELRRSGATSLITVEETDPQRATLPVSTPTMSALCDNIIKLGVQVGRSVRRSAWIGKVRNSRCDLRVRDMVLTARGLEAVDIGAGGSATDERDGAAE</sequence>